<comment type="caution">
    <text evidence="2">The sequence shown here is derived from an EMBL/GenBank/DDBJ whole genome shotgun (WGS) entry which is preliminary data.</text>
</comment>
<proteinExistence type="predicted"/>
<dbReference type="AlphaFoldDB" id="A0A5J4Z976"/>
<dbReference type="Proteomes" id="UP000324585">
    <property type="component" value="Unassembled WGS sequence"/>
</dbReference>
<keyword evidence="3" id="KW-1185">Reference proteome</keyword>
<evidence type="ECO:0000313" key="3">
    <source>
        <dbReference type="Proteomes" id="UP000324585"/>
    </source>
</evidence>
<evidence type="ECO:0000256" key="1">
    <source>
        <dbReference type="SAM" id="MobiDB-lite"/>
    </source>
</evidence>
<organism evidence="2 3">
    <name type="scientific">Porphyridium purpureum</name>
    <name type="common">Red alga</name>
    <name type="synonym">Porphyridium cruentum</name>
    <dbReference type="NCBI Taxonomy" id="35688"/>
    <lineage>
        <taxon>Eukaryota</taxon>
        <taxon>Rhodophyta</taxon>
        <taxon>Bangiophyceae</taxon>
        <taxon>Porphyridiales</taxon>
        <taxon>Porphyridiaceae</taxon>
        <taxon>Porphyridium</taxon>
    </lineage>
</organism>
<accession>A0A5J4Z976</accession>
<dbReference type="OrthoDB" id="551422at2759"/>
<gene>
    <name evidence="2" type="ORF">FVE85_7207</name>
</gene>
<dbReference type="EMBL" id="VRMN01000001">
    <property type="protein sequence ID" value="KAA8499622.1"/>
    <property type="molecule type" value="Genomic_DNA"/>
</dbReference>
<name>A0A5J4Z976_PORPP</name>
<protein>
    <submittedName>
        <fullName evidence="2">Uncharacterized protein</fullName>
    </submittedName>
</protein>
<sequence>MVPNAVVPPGRVQRFSRERGGVRVELYFRTVAEVCTLVNDVLRPGLAQLTGLNLVHKEPGDLVLNPLACAALRQGREAEQLPMNVAVHYSVKNSSVFKGRPPRVRDQGVDQSVAVMRCLEKYAHTCAVEKLLLVSGTNWRMPSLRATELLPSLPAPLRASCGAAFNPYSHLLPESASGYVSETQESESLARKLEHVQSVWLQFGTDVEALRRGLESLRTLVLQVQRPESCGSIEIYGSLFVPTPSWRAKMRFRCWAGVLLSPDYLSDQARAEQITQDILDVYYDFGVVPLIESPIRTQRDCLAASNCLAGLPTTTPSHQERDAGGKRKRRDSR</sequence>
<reference evidence="3" key="1">
    <citation type="journal article" date="2019" name="Nat. Commun.">
        <title>Expansion of phycobilisome linker gene families in mesophilic red algae.</title>
        <authorList>
            <person name="Lee J."/>
            <person name="Kim D."/>
            <person name="Bhattacharya D."/>
            <person name="Yoon H.S."/>
        </authorList>
    </citation>
    <scope>NUCLEOTIDE SEQUENCE [LARGE SCALE GENOMIC DNA]</scope>
    <source>
        <strain evidence="3">CCMP 1328</strain>
    </source>
</reference>
<feature type="region of interest" description="Disordered" evidence="1">
    <location>
        <begin position="313"/>
        <end position="333"/>
    </location>
</feature>
<evidence type="ECO:0000313" key="2">
    <source>
        <dbReference type="EMBL" id="KAA8499622.1"/>
    </source>
</evidence>